<evidence type="ECO:0000256" key="5">
    <source>
        <dbReference type="ARBA" id="ARBA00023150"/>
    </source>
</evidence>
<dbReference type="InterPro" id="IPR005110">
    <property type="entry name" value="MoeA_linker/N"/>
</dbReference>
<keyword evidence="5 7" id="KW-0501">Molybdenum cofactor biosynthesis</keyword>
<evidence type="ECO:0000256" key="2">
    <source>
        <dbReference type="ARBA" id="ARBA00005046"/>
    </source>
</evidence>
<dbReference type="Gene3D" id="3.40.980.10">
    <property type="entry name" value="MoaB/Mog-like domain"/>
    <property type="match status" value="1"/>
</dbReference>
<keyword evidence="4 7" id="KW-0500">Molybdenum</keyword>
<proteinExistence type="inferred from homology"/>
<dbReference type="NCBIfam" id="NF045515">
    <property type="entry name" value="Glp_gephyrin"/>
    <property type="match status" value="1"/>
</dbReference>
<keyword evidence="7" id="KW-0460">Magnesium</keyword>
<dbReference type="Gene3D" id="2.40.340.10">
    <property type="entry name" value="MoeA, C-terminal, domain IV"/>
    <property type="match status" value="1"/>
</dbReference>
<feature type="domain" description="MoaB/Mog" evidence="8">
    <location>
        <begin position="190"/>
        <end position="329"/>
    </location>
</feature>
<name>A0ABX8SES8_9ACTN</name>
<dbReference type="NCBIfam" id="TIGR00177">
    <property type="entry name" value="molyb_syn"/>
    <property type="match status" value="1"/>
</dbReference>
<dbReference type="EMBL" id="CP079105">
    <property type="protein sequence ID" value="QXQ15956.1"/>
    <property type="molecule type" value="Genomic_DNA"/>
</dbReference>
<dbReference type="InterPro" id="IPR036135">
    <property type="entry name" value="MoeA_linker/N_sf"/>
</dbReference>
<comment type="catalytic activity">
    <reaction evidence="6">
        <text>adenylyl-molybdopterin + molybdate = Mo-molybdopterin + AMP + H(+)</text>
        <dbReference type="Rhea" id="RHEA:35047"/>
        <dbReference type="ChEBI" id="CHEBI:15378"/>
        <dbReference type="ChEBI" id="CHEBI:36264"/>
        <dbReference type="ChEBI" id="CHEBI:62727"/>
        <dbReference type="ChEBI" id="CHEBI:71302"/>
        <dbReference type="ChEBI" id="CHEBI:456215"/>
        <dbReference type="EC" id="2.10.1.1"/>
    </reaction>
</comment>
<comment type="similarity">
    <text evidence="3 7">Belongs to the MoeA family.</text>
</comment>
<dbReference type="Pfam" id="PF00994">
    <property type="entry name" value="MoCF_biosynth"/>
    <property type="match status" value="1"/>
</dbReference>
<sequence length="421" mass="43762">MRSVEEQLGKVTTAAVAPEPVRVAIAEALGLLCAEDVVSQRPLPGFDQAAIDGYAVRSVDVTAAIGAVGSGSGPDGAAHQLVLPVVGELSAGSRQPVRLQPRQTVRVDTGAPLPTLADAVLPLEHTDGGRARIVVRRPVRSGDYVRGVGADVAPGDVAVRAGTIIGSAQVGLLAAVGQSKVLVHPRPRVSVISVGDELVDIDRLPGVGQICDVNSYGLAAAARDAGADVDRVGIAPADPVRLREIVEGQLSRSEIVVITGALGGGASDQIREALADLGELDVDRVAMHPGSVQGFGRLGADRVPTFLLPSNPVSALVVFEVMVRPLIRIALGRRQAMRRMVRARTVAPIGSVQDRTGYLRAQLMRDEPSGDYLVRVLGTPGASPRLLASLAEANSLVVVEPEVTMIGTGDYVDVAFLAQRS</sequence>
<gene>
    <name evidence="9" type="ORF">KV203_15130</name>
</gene>
<dbReference type="Proteomes" id="UP000887023">
    <property type="component" value="Chromosome"/>
</dbReference>
<dbReference type="PANTHER" id="PTHR10192:SF5">
    <property type="entry name" value="GEPHYRIN"/>
    <property type="match status" value="1"/>
</dbReference>
<comment type="function">
    <text evidence="1 7">Catalyzes the insertion of molybdate into adenylated molybdopterin with the concomitant release of AMP.</text>
</comment>
<dbReference type="CDD" id="cd00887">
    <property type="entry name" value="MoeA"/>
    <property type="match status" value="1"/>
</dbReference>
<dbReference type="SMART" id="SM00852">
    <property type="entry name" value="MoCF_biosynth"/>
    <property type="match status" value="1"/>
</dbReference>
<dbReference type="InterPro" id="IPR036688">
    <property type="entry name" value="MoeA_C_domain_IV_sf"/>
</dbReference>
<dbReference type="InterPro" id="IPR001453">
    <property type="entry name" value="MoaB/Mog_dom"/>
</dbReference>
<reference evidence="9" key="1">
    <citation type="submission" date="2021-07" db="EMBL/GenBank/DDBJ databases">
        <title>Candidatus Kaistella beijingensis sp. nov. isolated from a municipal wastewater treatment plant is involved in sludge foaming.</title>
        <authorList>
            <person name="Song Y."/>
            <person name="Liu S.-J."/>
        </authorList>
    </citation>
    <scope>NUCLEOTIDE SEQUENCE</scope>
    <source>
        <strain evidence="9">DSM 43998</strain>
    </source>
</reference>
<dbReference type="SUPFAM" id="SSF53218">
    <property type="entry name" value="Molybdenum cofactor biosynthesis proteins"/>
    <property type="match status" value="1"/>
</dbReference>
<dbReference type="Gene3D" id="3.90.105.10">
    <property type="entry name" value="Molybdopterin biosynthesis moea protein, domain 2"/>
    <property type="match status" value="1"/>
</dbReference>
<dbReference type="InterPro" id="IPR036425">
    <property type="entry name" value="MoaB/Mog-like_dom_sf"/>
</dbReference>
<keyword evidence="7" id="KW-0479">Metal-binding</keyword>
<comment type="cofactor">
    <cofactor evidence="7">
        <name>Mg(2+)</name>
        <dbReference type="ChEBI" id="CHEBI:18420"/>
    </cofactor>
</comment>
<dbReference type="InterPro" id="IPR005111">
    <property type="entry name" value="MoeA_C_domain_IV"/>
</dbReference>
<accession>A0ABX8SES8</accession>
<evidence type="ECO:0000313" key="10">
    <source>
        <dbReference type="Proteomes" id="UP000887023"/>
    </source>
</evidence>
<dbReference type="RefSeq" id="WP_066471397.1">
    <property type="nucleotide sequence ID" value="NZ_CBCRUZ010000008.1"/>
</dbReference>
<organism evidence="9 10">
    <name type="scientific">Skermania pinensis</name>
    <dbReference type="NCBI Taxonomy" id="39122"/>
    <lineage>
        <taxon>Bacteria</taxon>
        <taxon>Bacillati</taxon>
        <taxon>Actinomycetota</taxon>
        <taxon>Actinomycetes</taxon>
        <taxon>Mycobacteriales</taxon>
        <taxon>Gordoniaceae</taxon>
        <taxon>Skermania</taxon>
    </lineage>
</organism>
<dbReference type="PANTHER" id="PTHR10192">
    <property type="entry name" value="MOLYBDOPTERIN BIOSYNTHESIS PROTEIN"/>
    <property type="match status" value="1"/>
</dbReference>
<evidence type="ECO:0000256" key="7">
    <source>
        <dbReference type="RuleBase" id="RU365090"/>
    </source>
</evidence>
<protein>
    <recommendedName>
        <fullName evidence="7">Molybdopterin molybdenumtransferase</fullName>
        <ecNumber evidence="7">2.10.1.1</ecNumber>
    </recommendedName>
</protein>
<dbReference type="SUPFAM" id="SSF63882">
    <property type="entry name" value="MoeA N-terminal region -like"/>
    <property type="match status" value="1"/>
</dbReference>
<dbReference type="Pfam" id="PF03454">
    <property type="entry name" value="MoeA_C"/>
    <property type="match status" value="1"/>
</dbReference>
<keyword evidence="7" id="KW-0808">Transferase</keyword>
<keyword evidence="10" id="KW-1185">Reference proteome</keyword>
<evidence type="ECO:0000256" key="4">
    <source>
        <dbReference type="ARBA" id="ARBA00022505"/>
    </source>
</evidence>
<dbReference type="InterPro" id="IPR038987">
    <property type="entry name" value="MoeA-like"/>
</dbReference>
<evidence type="ECO:0000256" key="6">
    <source>
        <dbReference type="ARBA" id="ARBA00047317"/>
    </source>
</evidence>
<dbReference type="Gene3D" id="2.170.190.11">
    <property type="entry name" value="Molybdopterin biosynthesis moea protein, domain 3"/>
    <property type="match status" value="1"/>
</dbReference>
<comment type="pathway">
    <text evidence="2 7">Cofactor biosynthesis; molybdopterin biosynthesis.</text>
</comment>
<dbReference type="EC" id="2.10.1.1" evidence="7"/>
<evidence type="ECO:0000256" key="3">
    <source>
        <dbReference type="ARBA" id="ARBA00010763"/>
    </source>
</evidence>
<evidence type="ECO:0000259" key="8">
    <source>
        <dbReference type="SMART" id="SM00852"/>
    </source>
</evidence>
<evidence type="ECO:0000256" key="1">
    <source>
        <dbReference type="ARBA" id="ARBA00002901"/>
    </source>
</evidence>
<dbReference type="SUPFAM" id="SSF63867">
    <property type="entry name" value="MoeA C-terminal domain-like"/>
    <property type="match status" value="1"/>
</dbReference>
<evidence type="ECO:0000313" key="9">
    <source>
        <dbReference type="EMBL" id="QXQ15956.1"/>
    </source>
</evidence>
<dbReference type="Pfam" id="PF03453">
    <property type="entry name" value="MoeA_N"/>
    <property type="match status" value="1"/>
</dbReference>